<feature type="region of interest" description="Disordered" evidence="1">
    <location>
        <begin position="201"/>
        <end position="225"/>
    </location>
</feature>
<feature type="region of interest" description="Disordered" evidence="1">
    <location>
        <begin position="278"/>
        <end position="321"/>
    </location>
</feature>
<dbReference type="AlphaFoldDB" id="A0A9P6ZEV0"/>
<protein>
    <recommendedName>
        <fullName evidence="4">Retrotransposon gag domain-containing protein</fullName>
    </recommendedName>
</protein>
<reference evidence="2" key="1">
    <citation type="journal article" date="2020" name="New Phytol.">
        <title>Comparative genomics reveals dynamic genome evolution in host specialist ectomycorrhizal fungi.</title>
        <authorList>
            <person name="Lofgren L.A."/>
            <person name="Nguyen N.H."/>
            <person name="Vilgalys R."/>
            <person name="Ruytinx J."/>
            <person name="Liao H.L."/>
            <person name="Branco S."/>
            <person name="Kuo A."/>
            <person name="LaButti K."/>
            <person name="Lipzen A."/>
            <person name="Andreopoulos W."/>
            <person name="Pangilinan J."/>
            <person name="Riley R."/>
            <person name="Hundley H."/>
            <person name="Na H."/>
            <person name="Barry K."/>
            <person name="Grigoriev I.V."/>
            <person name="Stajich J.E."/>
            <person name="Kennedy P.G."/>
        </authorList>
    </citation>
    <scope>NUCLEOTIDE SEQUENCE</scope>
    <source>
        <strain evidence="2">DOB743</strain>
    </source>
</reference>
<dbReference type="OrthoDB" id="2666339at2759"/>
<feature type="compositionally biased region" description="Low complexity" evidence="1">
    <location>
        <begin position="201"/>
        <end position="223"/>
    </location>
</feature>
<evidence type="ECO:0000313" key="2">
    <source>
        <dbReference type="EMBL" id="KAG1760959.1"/>
    </source>
</evidence>
<proteinExistence type="predicted"/>
<evidence type="ECO:0000313" key="3">
    <source>
        <dbReference type="Proteomes" id="UP000714275"/>
    </source>
</evidence>
<feature type="compositionally biased region" description="Low complexity" evidence="1">
    <location>
        <begin position="292"/>
        <end position="303"/>
    </location>
</feature>
<feature type="compositionally biased region" description="Basic and acidic residues" evidence="1">
    <location>
        <begin position="280"/>
        <end position="291"/>
    </location>
</feature>
<keyword evidence="3" id="KW-1185">Reference proteome</keyword>
<feature type="region of interest" description="Disordered" evidence="1">
    <location>
        <begin position="1"/>
        <end position="20"/>
    </location>
</feature>
<dbReference type="EMBL" id="JABBWD010000416">
    <property type="protein sequence ID" value="KAG1760959.1"/>
    <property type="molecule type" value="Genomic_DNA"/>
</dbReference>
<organism evidence="2 3">
    <name type="scientific">Suillus placidus</name>
    <dbReference type="NCBI Taxonomy" id="48579"/>
    <lineage>
        <taxon>Eukaryota</taxon>
        <taxon>Fungi</taxon>
        <taxon>Dikarya</taxon>
        <taxon>Basidiomycota</taxon>
        <taxon>Agaricomycotina</taxon>
        <taxon>Agaricomycetes</taxon>
        <taxon>Agaricomycetidae</taxon>
        <taxon>Boletales</taxon>
        <taxon>Suillineae</taxon>
        <taxon>Suillaceae</taxon>
        <taxon>Suillus</taxon>
    </lineage>
</organism>
<name>A0A9P6ZEV0_9AGAM</name>
<evidence type="ECO:0000256" key="1">
    <source>
        <dbReference type="SAM" id="MobiDB-lite"/>
    </source>
</evidence>
<comment type="caution">
    <text evidence="2">The sequence shown here is derived from an EMBL/GenBank/DDBJ whole genome shotgun (WGS) entry which is preliminary data.</text>
</comment>
<evidence type="ECO:0008006" key="4">
    <source>
        <dbReference type="Google" id="ProtNLM"/>
    </source>
</evidence>
<accession>A0A9P6ZEV0</accession>
<sequence length="321" mass="35864">MMPKTASVDQSAPSKPPKLLAGELTPEVARDWENACSMYFMHKVIEEKNQVKMIAFGMLDPCLHTWYLAQRATLDAGTFDEYMTALKDAWLETHWDTKLRKKVLGSQQGTRPFYGWALELQNQNALLYGNPAHLDDTQLRNQLEANLCDELTTPVLRAKLASTLTLKRWIEEVRHLDDKRLEDLATHRKFAEDFYKSKRVTTSSYPPTKSSSTSRTSSNTSTPRLGTLTVAERTLLADHSGCFKCRKFYVSHRSKDCTDGAPDASVYKELTEVDALAAKPKSEKPKADKPNKPVAAVAPVGAVMPSNVLEGGSDSEDDTSY</sequence>
<dbReference type="Proteomes" id="UP000714275">
    <property type="component" value="Unassembled WGS sequence"/>
</dbReference>
<gene>
    <name evidence="2" type="ORF">EV702DRAFT_1171373</name>
</gene>